<evidence type="ECO:0000259" key="6">
    <source>
        <dbReference type="Pfam" id="PF00171"/>
    </source>
</evidence>
<comment type="similarity">
    <text evidence="1">Belongs to the aldehyde dehydrogenase family.</text>
</comment>
<dbReference type="Gene3D" id="3.40.605.10">
    <property type="entry name" value="Aldehyde Dehydrogenase, Chain A, domain 1"/>
    <property type="match status" value="1"/>
</dbReference>
<dbReference type="InterPro" id="IPR016162">
    <property type="entry name" value="Ald_DH_N"/>
</dbReference>
<reference evidence="7 8" key="1">
    <citation type="submission" date="2016-03" db="EMBL/GenBank/DDBJ databases">
        <title>Fine-scale spatial genetic structure of a fungal parasite of coffee scale insects.</title>
        <authorList>
            <person name="Jackson D."/>
            <person name="Zemenick K.A."/>
            <person name="Malloure B."/>
            <person name="Quandt C.A."/>
            <person name="James T.Y."/>
        </authorList>
    </citation>
    <scope>NUCLEOTIDE SEQUENCE [LARGE SCALE GENOMIC DNA]</scope>
    <source>
        <strain evidence="7 8">UM487</strain>
    </source>
</reference>
<dbReference type="FunFam" id="3.40.309.10:FF:000002">
    <property type="entry name" value="Methylmalonate-semialdehyde dehydrogenase (Acylating)"/>
    <property type="match status" value="1"/>
</dbReference>
<evidence type="ECO:0000256" key="4">
    <source>
        <dbReference type="ARBA" id="ARBA00023027"/>
    </source>
</evidence>
<dbReference type="Gene3D" id="3.40.309.10">
    <property type="entry name" value="Aldehyde Dehydrogenase, Chain A, domain 2"/>
    <property type="match status" value="1"/>
</dbReference>
<organism evidence="7 8">
    <name type="scientific">Cordyceps confragosa</name>
    <name type="common">Lecanicillium lecanii</name>
    <dbReference type="NCBI Taxonomy" id="2714763"/>
    <lineage>
        <taxon>Eukaryota</taxon>
        <taxon>Fungi</taxon>
        <taxon>Dikarya</taxon>
        <taxon>Ascomycota</taxon>
        <taxon>Pezizomycotina</taxon>
        <taxon>Sordariomycetes</taxon>
        <taxon>Hypocreomycetidae</taxon>
        <taxon>Hypocreales</taxon>
        <taxon>Cordycipitaceae</taxon>
        <taxon>Akanthomyces</taxon>
    </lineage>
</organism>
<dbReference type="GO" id="GO:0004491">
    <property type="term" value="F:methylmalonate-semialdehyde dehydrogenase (acylating, NAD) activity"/>
    <property type="evidence" value="ECO:0007669"/>
    <property type="project" value="UniProtKB-EC"/>
</dbReference>
<dbReference type="PROSITE" id="PS00070">
    <property type="entry name" value="ALDEHYDE_DEHYDR_CYS"/>
    <property type="match status" value="1"/>
</dbReference>
<evidence type="ECO:0000256" key="2">
    <source>
        <dbReference type="ARBA" id="ARBA00013048"/>
    </source>
</evidence>
<dbReference type="NCBIfam" id="TIGR01722">
    <property type="entry name" value="MMSDH"/>
    <property type="match status" value="1"/>
</dbReference>
<evidence type="ECO:0000256" key="1">
    <source>
        <dbReference type="ARBA" id="ARBA00009986"/>
    </source>
</evidence>
<evidence type="ECO:0000256" key="5">
    <source>
        <dbReference type="SAM" id="MobiDB-lite"/>
    </source>
</evidence>
<dbReference type="InterPro" id="IPR010061">
    <property type="entry name" value="MeMal-semiAld_DH"/>
</dbReference>
<proteinExistence type="inferred from homology"/>
<feature type="domain" description="Aldehyde dehydrogenase" evidence="6">
    <location>
        <begin position="75"/>
        <end position="531"/>
    </location>
</feature>
<dbReference type="OrthoDB" id="310895at2759"/>
<dbReference type="InterPro" id="IPR016161">
    <property type="entry name" value="Ald_DH/histidinol_DH"/>
</dbReference>
<comment type="caution">
    <text evidence="7">The sequence shown here is derived from an EMBL/GenBank/DDBJ whole genome shotgun (WGS) entry which is preliminary data.</text>
</comment>
<feature type="region of interest" description="Disordered" evidence="5">
    <location>
        <begin position="1"/>
        <end position="24"/>
    </location>
</feature>
<dbReference type="PANTHER" id="PTHR43866:SF3">
    <property type="entry name" value="METHYLMALONATE-SEMIALDEHYDE DEHYDROGENASE [ACYLATING], MITOCHONDRIAL"/>
    <property type="match status" value="1"/>
</dbReference>
<dbReference type="GO" id="GO:0006210">
    <property type="term" value="P:thymine catabolic process"/>
    <property type="evidence" value="ECO:0007669"/>
    <property type="project" value="TreeGrafter"/>
</dbReference>
<dbReference type="PANTHER" id="PTHR43866">
    <property type="entry name" value="MALONATE-SEMIALDEHYDE DEHYDROGENASE"/>
    <property type="match status" value="1"/>
</dbReference>
<dbReference type="GO" id="GO:0006574">
    <property type="term" value="P:L-valine catabolic process"/>
    <property type="evidence" value="ECO:0007669"/>
    <property type="project" value="TreeGrafter"/>
</dbReference>
<dbReference type="GO" id="GO:0005739">
    <property type="term" value="C:mitochondrion"/>
    <property type="evidence" value="ECO:0007669"/>
    <property type="project" value="TreeGrafter"/>
</dbReference>
<evidence type="ECO:0000313" key="7">
    <source>
        <dbReference type="EMBL" id="OAR05653.1"/>
    </source>
</evidence>
<sequence>MTEKRRGQDLGEGVHISPSPGPSKRARVEAVHLDESDEAALILPGGSLTPTGYSRPQKTPSVTQNFMNGEFCMSKSRAWKSVVDPVTQKVLTRLPESTTTEIQNAVQAAKTAQRAWTALTLAQRRLYMMRWLDIIRQHAGEIQRVIQFELGKTGKDAESEILRGLDGLEAVCTSTTATGQYWSTQGMDTYTIREPLGVCAVITPFNFPFMIPLWSIPTALLAGNTVVLKPSEKAPGVTELLARYSREANFPPGIFNVLHGGSSAVERLLADPSIKSVTFVGSEVAGEAVYNHAKATKKRVQVEASGKNHGVVLPDASKTSTLYAIAGSAFGTAGQRCMALSVMVCVGSTKDWIDDLVDVARSLKIGCCFDADVSIGPLVTTSAKEQVVAAISLAEEEGAEILLDGRQSNVPEYPDGNFVGPTIITNVKTYMQCYQEEIFGPVLVCLGADTLQDAIEIINDNRYGNGCTIFTCDPSQAQIFQREVNVGHVGINVPLLASSSAIPRTTNKDSYFGDNPSNRNQWEFFTSTKTVSCIWR</sequence>
<dbReference type="AlphaFoldDB" id="A0A179ITR8"/>
<dbReference type="Proteomes" id="UP000243081">
    <property type="component" value="Unassembled WGS sequence"/>
</dbReference>
<dbReference type="InterPro" id="IPR016160">
    <property type="entry name" value="Ald_DH_CS_CYS"/>
</dbReference>
<keyword evidence="4" id="KW-0520">NAD</keyword>
<evidence type="ECO:0000256" key="3">
    <source>
        <dbReference type="ARBA" id="ARBA00023002"/>
    </source>
</evidence>
<dbReference type="EC" id="1.2.1.27" evidence="2"/>
<dbReference type="EMBL" id="LUKN01000175">
    <property type="protein sequence ID" value="OAR05653.1"/>
    <property type="molecule type" value="Genomic_DNA"/>
</dbReference>
<accession>A0A179ITR8</accession>
<dbReference type="SUPFAM" id="SSF53720">
    <property type="entry name" value="ALDH-like"/>
    <property type="match status" value="1"/>
</dbReference>
<dbReference type="InterPro" id="IPR015590">
    <property type="entry name" value="Aldehyde_DH_dom"/>
</dbReference>
<evidence type="ECO:0000313" key="8">
    <source>
        <dbReference type="Proteomes" id="UP000243081"/>
    </source>
</evidence>
<name>A0A179ITR8_CORDF</name>
<dbReference type="InterPro" id="IPR016163">
    <property type="entry name" value="Ald_DH_C"/>
</dbReference>
<dbReference type="OMA" id="GKHANTF"/>
<dbReference type="Pfam" id="PF00171">
    <property type="entry name" value="Aldedh"/>
    <property type="match status" value="1"/>
</dbReference>
<keyword evidence="3" id="KW-0560">Oxidoreductase</keyword>
<protein>
    <recommendedName>
        <fullName evidence="2">methylmalonate-semialdehyde dehydrogenase (CoA acylating)</fullName>
        <ecNumber evidence="2">1.2.1.27</ecNumber>
    </recommendedName>
</protein>
<gene>
    <name evidence="7" type="ORF">LLEC1_04910</name>
</gene>
<keyword evidence="8" id="KW-1185">Reference proteome</keyword>